<gene>
    <name evidence="1" type="ORF">ES288_A06G208700v1</name>
</gene>
<evidence type="ECO:0000313" key="1">
    <source>
        <dbReference type="EMBL" id="TYH14297.1"/>
    </source>
</evidence>
<sequence length="83" mass="10007">MRFSLHKKFPFILFGDLNWIFFKDLYAKKITMKNRINNLPDINMEVGGGILGSWWRFWEATSKVNALLQRTRNHLLLLHHLFF</sequence>
<dbReference type="Proteomes" id="UP000323506">
    <property type="component" value="Chromosome A06"/>
</dbReference>
<name>A0A5D2G802_GOSDA</name>
<dbReference type="AlphaFoldDB" id="A0A5D2G802"/>
<accession>A0A5D2G802</accession>
<evidence type="ECO:0000313" key="2">
    <source>
        <dbReference type="Proteomes" id="UP000323506"/>
    </source>
</evidence>
<protein>
    <submittedName>
        <fullName evidence="1">Uncharacterized protein</fullName>
    </submittedName>
</protein>
<organism evidence="1 2">
    <name type="scientific">Gossypium darwinii</name>
    <name type="common">Darwin's cotton</name>
    <name type="synonym">Gossypium barbadense var. darwinii</name>
    <dbReference type="NCBI Taxonomy" id="34276"/>
    <lineage>
        <taxon>Eukaryota</taxon>
        <taxon>Viridiplantae</taxon>
        <taxon>Streptophyta</taxon>
        <taxon>Embryophyta</taxon>
        <taxon>Tracheophyta</taxon>
        <taxon>Spermatophyta</taxon>
        <taxon>Magnoliopsida</taxon>
        <taxon>eudicotyledons</taxon>
        <taxon>Gunneridae</taxon>
        <taxon>Pentapetalae</taxon>
        <taxon>rosids</taxon>
        <taxon>malvids</taxon>
        <taxon>Malvales</taxon>
        <taxon>Malvaceae</taxon>
        <taxon>Malvoideae</taxon>
        <taxon>Gossypium</taxon>
    </lineage>
</organism>
<proteinExistence type="predicted"/>
<dbReference type="EMBL" id="CM017693">
    <property type="protein sequence ID" value="TYH14297.1"/>
    <property type="molecule type" value="Genomic_DNA"/>
</dbReference>
<keyword evidence="2" id="KW-1185">Reference proteome</keyword>
<reference evidence="1 2" key="1">
    <citation type="submission" date="2019-06" db="EMBL/GenBank/DDBJ databases">
        <title>WGS assembly of Gossypium darwinii.</title>
        <authorList>
            <person name="Chen Z.J."/>
            <person name="Sreedasyam A."/>
            <person name="Ando A."/>
            <person name="Song Q."/>
            <person name="De L."/>
            <person name="Hulse-Kemp A."/>
            <person name="Ding M."/>
            <person name="Ye W."/>
            <person name="Kirkbride R."/>
            <person name="Jenkins J."/>
            <person name="Plott C."/>
            <person name="Lovell J."/>
            <person name="Lin Y.-M."/>
            <person name="Vaughn R."/>
            <person name="Liu B."/>
            <person name="Li W."/>
            <person name="Simpson S."/>
            <person name="Scheffler B."/>
            <person name="Saski C."/>
            <person name="Grover C."/>
            <person name="Hu G."/>
            <person name="Conover J."/>
            <person name="Carlson J."/>
            <person name="Shu S."/>
            <person name="Boston L."/>
            <person name="Williams M."/>
            <person name="Peterson D."/>
            <person name="Mcgee K."/>
            <person name="Jones D."/>
            <person name="Wendel J."/>
            <person name="Stelly D."/>
            <person name="Grimwood J."/>
            <person name="Schmutz J."/>
        </authorList>
    </citation>
    <scope>NUCLEOTIDE SEQUENCE [LARGE SCALE GENOMIC DNA]</scope>
    <source>
        <strain evidence="1">1808015.09</strain>
    </source>
</reference>